<dbReference type="PANTHER" id="PTHR42877">
    <property type="entry name" value="L-ORNITHINE N(5)-MONOOXYGENASE-RELATED"/>
    <property type="match status" value="1"/>
</dbReference>
<protein>
    <submittedName>
        <fullName evidence="2">Flavin-containing monooxygenase</fullName>
        <ecNumber evidence="2">1.14.13.-</ecNumber>
    </submittedName>
</protein>
<evidence type="ECO:0000256" key="1">
    <source>
        <dbReference type="SAM" id="Phobius"/>
    </source>
</evidence>
<dbReference type="PRINTS" id="PR00368">
    <property type="entry name" value="FADPNR"/>
</dbReference>
<feature type="transmembrane region" description="Helical" evidence="1">
    <location>
        <begin position="12"/>
        <end position="28"/>
    </location>
</feature>
<keyword evidence="2" id="KW-0503">Monooxygenase</keyword>
<dbReference type="EC" id="1.14.13.-" evidence="2"/>
<dbReference type="Pfam" id="PF13738">
    <property type="entry name" value="Pyr_redox_3"/>
    <property type="match status" value="1"/>
</dbReference>
<proteinExistence type="predicted"/>
<name>A0ABW1YNK5_9GAMM</name>
<evidence type="ECO:0000313" key="3">
    <source>
        <dbReference type="Proteomes" id="UP001596425"/>
    </source>
</evidence>
<dbReference type="SUPFAM" id="SSF51905">
    <property type="entry name" value="FAD/NAD(P)-binding domain"/>
    <property type="match status" value="2"/>
</dbReference>
<comment type="caution">
    <text evidence="2">The sequence shown here is derived from an EMBL/GenBank/DDBJ whole genome shotgun (WGS) entry which is preliminary data.</text>
</comment>
<keyword evidence="1" id="KW-0472">Membrane</keyword>
<gene>
    <name evidence="2" type="ORF">ACFQBM_13790</name>
</gene>
<dbReference type="Gene3D" id="3.50.50.60">
    <property type="entry name" value="FAD/NAD(P)-binding domain"/>
    <property type="match status" value="2"/>
</dbReference>
<dbReference type="InterPro" id="IPR036188">
    <property type="entry name" value="FAD/NAD-bd_sf"/>
</dbReference>
<keyword evidence="3" id="KW-1185">Reference proteome</keyword>
<dbReference type="Proteomes" id="UP001596425">
    <property type="component" value="Unassembled WGS sequence"/>
</dbReference>
<dbReference type="PRINTS" id="PR00469">
    <property type="entry name" value="PNDRDTASEII"/>
</dbReference>
<keyword evidence="2" id="KW-0560">Oxidoreductase</keyword>
<dbReference type="GO" id="GO:0004497">
    <property type="term" value="F:monooxygenase activity"/>
    <property type="evidence" value="ECO:0007669"/>
    <property type="project" value="UniProtKB-KW"/>
</dbReference>
<evidence type="ECO:0000313" key="2">
    <source>
        <dbReference type="EMBL" id="MFC6634368.1"/>
    </source>
</evidence>
<dbReference type="PANTHER" id="PTHR42877:SF4">
    <property type="entry name" value="FAD_NAD(P)-BINDING DOMAIN-CONTAINING PROTEIN-RELATED"/>
    <property type="match status" value="1"/>
</dbReference>
<reference evidence="3" key="1">
    <citation type="journal article" date="2019" name="Int. J. Syst. Evol. Microbiol.">
        <title>The Global Catalogue of Microorganisms (GCM) 10K type strain sequencing project: providing services to taxonomists for standard genome sequencing and annotation.</title>
        <authorList>
            <consortium name="The Broad Institute Genomics Platform"/>
            <consortium name="The Broad Institute Genome Sequencing Center for Infectious Disease"/>
            <person name="Wu L."/>
            <person name="Ma J."/>
        </authorList>
    </citation>
    <scope>NUCLEOTIDE SEQUENCE [LARGE SCALE GENOMIC DNA]</scope>
    <source>
        <strain evidence="3">CGMCC 1.13718</strain>
    </source>
</reference>
<dbReference type="InterPro" id="IPR051209">
    <property type="entry name" value="FAD-bind_Monooxygenase_sf"/>
</dbReference>
<keyword evidence="1" id="KW-0812">Transmembrane</keyword>
<accession>A0ABW1YNK5</accession>
<organism evidence="2 3">
    <name type="scientific">Microbulbifer taiwanensis</name>
    <dbReference type="NCBI Taxonomy" id="986746"/>
    <lineage>
        <taxon>Bacteria</taxon>
        <taxon>Pseudomonadati</taxon>
        <taxon>Pseudomonadota</taxon>
        <taxon>Gammaproteobacteria</taxon>
        <taxon>Cellvibrionales</taxon>
        <taxon>Microbulbiferaceae</taxon>
        <taxon>Microbulbifer</taxon>
    </lineage>
</organism>
<sequence length="490" mass="54964">MNNENNRRDLRFVIIGAGMAGILAGIKLREAGYDNFTIYEKADRIGGTWRENTYPGLTCDVPSHSYTYSFAPNPDWSRHLPPGPEVQAYFAKVTAEYKLADSIRFNEEIVSCVFEDGQWQLKSASGIEDRADFVIGATGVLHHPKFPQIPGADSFEGALFHSAQWDHSVPLDGKRIGVIGNGSTGVQIISALASRAQKLCHFQRTAQWIMPVENPEFSEAEKQAFREDAELLHRMQNDETLNANIERFTQAIVDPESEAMQQIEAYVKSNLENSVTDPELRERLRPNYRAACKRLIYSPDYYQAIQHPNAQLVTDGIECIEPQGVRTKDGVLHELDVIVFATGFHADRFMRPMNVVGRDGVALNHVWSVRPTAYMAVSIPDFPNLFMLNGPNGPVGNFSLIEIAELQWNYISQLIEKVAGGECREVSASREALAQFDRERIAAARKTIFGTGCNSWYLDAEGVPATWPWSRSRFAEEMQAPKLEAFELVS</sequence>
<dbReference type="RefSeq" id="WP_193193162.1">
    <property type="nucleotide sequence ID" value="NZ_JACZFR010000039.1"/>
</dbReference>
<dbReference type="EMBL" id="JBHSVR010000001">
    <property type="protein sequence ID" value="MFC6634368.1"/>
    <property type="molecule type" value="Genomic_DNA"/>
</dbReference>
<keyword evidence="1" id="KW-1133">Transmembrane helix</keyword>